<organism evidence="2 3">
    <name type="scientific">Teratosphaeria nubilosa</name>
    <dbReference type="NCBI Taxonomy" id="161662"/>
    <lineage>
        <taxon>Eukaryota</taxon>
        <taxon>Fungi</taxon>
        <taxon>Dikarya</taxon>
        <taxon>Ascomycota</taxon>
        <taxon>Pezizomycotina</taxon>
        <taxon>Dothideomycetes</taxon>
        <taxon>Dothideomycetidae</taxon>
        <taxon>Mycosphaerellales</taxon>
        <taxon>Teratosphaeriaceae</taxon>
        <taxon>Teratosphaeria</taxon>
    </lineage>
</organism>
<gene>
    <name evidence="2" type="ORF">EJ03DRAFT_330766</name>
</gene>
<reference evidence="2" key="1">
    <citation type="journal article" date="2020" name="Stud. Mycol.">
        <title>101 Dothideomycetes genomes: a test case for predicting lifestyles and emergence of pathogens.</title>
        <authorList>
            <person name="Haridas S."/>
            <person name="Albert R."/>
            <person name="Binder M."/>
            <person name="Bloem J."/>
            <person name="Labutti K."/>
            <person name="Salamov A."/>
            <person name="Andreopoulos B."/>
            <person name="Baker S."/>
            <person name="Barry K."/>
            <person name="Bills G."/>
            <person name="Bluhm B."/>
            <person name="Cannon C."/>
            <person name="Castanera R."/>
            <person name="Culley D."/>
            <person name="Daum C."/>
            <person name="Ezra D."/>
            <person name="Gonzalez J."/>
            <person name="Henrissat B."/>
            <person name="Kuo A."/>
            <person name="Liang C."/>
            <person name="Lipzen A."/>
            <person name="Lutzoni F."/>
            <person name="Magnuson J."/>
            <person name="Mondo S."/>
            <person name="Nolan M."/>
            <person name="Ohm R."/>
            <person name="Pangilinan J."/>
            <person name="Park H.-J."/>
            <person name="Ramirez L."/>
            <person name="Alfaro M."/>
            <person name="Sun H."/>
            <person name="Tritt A."/>
            <person name="Yoshinaga Y."/>
            <person name="Zwiers L.-H."/>
            <person name="Turgeon B."/>
            <person name="Goodwin S."/>
            <person name="Spatafora J."/>
            <person name="Crous P."/>
            <person name="Grigoriev I."/>
        </authorList>
    </citation>
    <scope>NUCLEOTIDE SEQUENCE</scope>
    <source>
        <strain evidence="2">CBS 116005</strain>
    </source>
</reference>
<dbReference type="Proteomes" id="UP000799436">
    <property type="component" value="Unassembled WGS sequence"/>
</dbReference>
<dbReference type="OrthoDB" id="3813065at2759"/>
<evidence type="ECO:0000313" key="2">
    <source>
        <dbReference type="EMBL" id="KAF2765684.1"/>
    </source>
</evidence>
<sequence length="180" mass="19525">MYGGELLALFAPEEASKLLVLPLDRGCWTRVLALLRTLQLNRLTIAILPQTCPNTCSGSSRSNEREHFRTDYRWIVKAVLVSLPDVPRVRIRLIVLGRQGAGGEMAERLVLSKEDVDCVANCSWAELQRSASSWHRCDLFGQEGCLIPAIGDGGGSGVDGLDTGSDEAVGDDVEGDLLES</sequence>
<name>A0A6G1L0C2_9PEZI</name>
<evidence type="ECO:0000313" key="3">
    <source>
        <dbReference type="Proteomes" id="UP000799436"/>
    </source>
</evidence>
<feature type="region of interest" description="Disordered" evidence="1">
    <location>
        <begin position="157"/>
        <end position="180"/>
    </location>
</feature>
<evidence type="ECO:0000256" key="1">
    <source>
        <dbReference type="SAM" id="MobiDB-lite"/>
    </source>
</evidence>
<dbReference type="EMBL" id="ML995886">
    <property type="protein sequence ID" value="KAF2765684.1"/>
    <property type="molecule type" value="Genomic_DNA"/>
</dbReference>
<dbReference type="AlphaFoldDB" id="A0A6G1L0C2"/>
<keyword evidence="3" id="KW-1185">Reference proteome</keyword>
<proteinExistence type="predicted"/>
<accession>A0A6G1L0C2</accession>
<protein>
    <submittedName>
        <fullName evidence="2">Uncharacterized protein</fullName>
    </submittedName>
</protein>
<feature type="compositionally biased region" description="Acidic residues" evidence="1">
    <location>
        <begin position="164"/>
        <end position="180"/>
    </location>
</feature>